<organism evidence="3 4">
    <name type="scientific">Halovivax ruber (strain DSM 18193 / JCM 13892 / XH-70)</name>
    <dbReference type="NCBI Taxonomy" id="797302"/>
    <lineage>
        <taxon>Archaea</taxon>
        <taxon>Methanobacteriati</taxon>
        <taxon>Methanobacteriota</taxon>
        <taxon>Stenosarchaea group</taxon>
        <taxon>Halobacteria</taxon>
        <taxon>Halobacteriales</taxon>
        <taxon>Natrialbaceae</taxon>
        <taxon>Halovivax</taxon>
    </lineage>
</organism>
<sequence length="225" mass="24988">MDDESPHDPGTKNESRSINPHLGGKDIRFLQAIQTVNERAGYEPGADDRPPATTGKIASEADLNKNEVNYRFNQRGFDTTGLGYIRVYGSEMLPNGALSAKSAELMEKGEVALQEVLDSGGPTSVDGDDDLDDRLSEVEEEITKLREENELLRETVQQFVESETGAWSLKQEEKFDATLNAMIAYQRIFSGVFNIDVGEFRDDGGVSKQTVSEARQHLREMTTTH</sequence>
<keyword evidence="1" id="KW-0175">Coiled coil</keyword>
<dbReference type="RefSeq" id="WP_015301967.1">
    <property type="nucleotide sequence ID" value="NC_019964.1"/>
</dbReference>
<reference evidence="3" key="1">
    <citation type="submission" date="2011-09" db="EMBL/GenBank/DDBJ databases">
        <title>Complete sequence of Halovivax ruber XH-70.</title>
        <authorList>
            <consortium name="US DOE Joint Genome Institute"/>
            <person name="Lucas S."/>
            <person name="Han J."/>
            <person name="Lapidus A."/>
            <person name="Cheng J.-F."/>
            <person name="Goodwin L."/>
            <person name="Pitluck S."/>
            <person name="Peters L."/>
            <person name="Mikhailova N."/>
            <person name="Davenport K."/>
            <person name="Detter J.C."/>
            <person name="Han C."/>
            <person name="Tapia R."/>
            <person name="Land M."/>
            <person name="Hauser L."/>
            <person name="Kyrpides N."/>
            <person name="Ivanova N."/>
            <person name="Pagani I."/>
            <person name="Sproer C."/>
            <person name="Anderson I."/>
            <person name="Woyke T."/>
        </authorList>
    </citation>
    <scope>NUCLEOTIDE SEQUENCE</scope>
    <source>
        <strain evidence="3">XH-70</strain>
    </source>
</reference>
<dbReference type="AlphaFoldDB" id="L0ICV5"/>
<dbReference type="HOGENOM" id="CLU_1227638_0_0_2"/>
<feature type="region of interest" description="Disordered" evidence="2">
    <location>
        <begin position="1"/>
        <end position="24"/>
    </location>
</feature>
<keyword evidence="4" id="KW-1185">Reference proteome</keyword>
<dbReference type="EMBL" id="CP003050">
    <property type="protein sequence ID" value="AGB17375.1"/>
    <property type="molecule type" value="Genomic_DNA"/>
</dbReference>
<evidence type="ECO:0000313" key="3">
    <source>
        <dbReference type="EMBL" id="AGB17375.1"/>
    </source>
</evidence>
<evidence type="ECO:0000256" key="1">
    <source>
        <dbReference type="SAM" id="Coils"/>
    </source>
</evidence>
<name>L0ICV5_HALRX</name>
<accession>L0ICV5</accession>
<dbReference type="OrthoDB" id="351050at2157"/>
<proteinExistence type="predicted"/>
<feature type="coiled-coil region" evidence="1">
    <location>
        <begin position="128"/>
        <end position="162"/>
    </location>
</feature>
<evidence type="ECO:0000313" key="4">
    <source>
        <dbReference type="Proteomes" id="UP000010846"/>
    </source>
</evidence>
<gene>
    <name evidence="3" type="ordered locus">Halru_2804</name>
</gene>
<protein>
    <submittedName>
        <fullName evidence="3">Uncharacterized protein</fullName>
    </submittedName>
</protein>
<dbReference type="GeneID" id="14377620"/>
<feature type="compositionally biased region" description="Basic and acidic residues" evidence="2">
    <location>
        <begin position="1"/>
        <end position="15"/>
    </location>
</feature>
<dbReference type="KEGG" id="hru:Halru_2804"/>
<evidence type="ECO:0000256" key="2">
    <source>
        <dbReference type="SAM" id="MobiDB-lite"/>
    </source>
</evidence>
<dbReference type="Proteomes" id="UP000010846">
    <property type="component" value="Chromosome"/>
</dbReference>